<dbReference type="Proteomes" id="UP001140087">
    <property type="component" value="Unassembled WGS sequence"/>
</dbReference>
<dbReference type="EMBL" id="JANBUN010003033">
    <property type="protein sequence ID" value="KAJ2793037.1"/>
    <property type="molecule type" value="Genomic_DNA"/>
</dbReference>
<sequence length="179" mass="18317">MTPPRPGALPALLLMAACLSPAAAEIRRGSQTIVGFSAFQCPPGAADGYFAPVHVRLEENCTVSIGGTAQLPLPSPSAVAIVVWDEAVAAGCFSFAQVAQRLVAATPPANTTIRAAVFGSAVGRRDAHFGSPIVEPYDDLQAAVAGLLVMMTAAPDARALAATPPGALLYLRSEPGPWN</sequence>
<gene>
    <name evidence="1" type="ORF">H4R21_006051</name>
</gene>
<accession>A0ACC1KQU1</accession>
<feature type="non-terminal residue" evidence="1">
    <location>
        <position position="179"/>
    </location>
</feature>
<evidence type="ECO:0000313" key="2">
    <source>
        <dbReference type="Proteomes" id="UP001140087"/>
    </source>
</evidence>
<keyword evidence="2" id="KW-1185">Reference proteome</keyword>
<proteinExistence type="predicted"/>
<name>A0ACC1KQU1_9FUNG</name>
<protein>
    <submittedName>
        <fullName evidence="1">Uncharacterized protein</fullName>
    </submittedName>
</protein>
<evidence type="ECO:0000313" key="1">
    <source>
        <dbReference type="EMBL" id="KAJ2793037.1"/>
    </source>
</evidence>
<comment type="caution">
    <text evidence="1">The sequence shown here is derived from an EMBL/GenBank/DDBJ whole genome shotgun (WGS) entry which is preliminary data.</text>
</comment>
<organism evidence="1 2">
    <name type="scientific">Coemansia helicoidea</name>
    <dbReference type="NCBI Taxonomy" id="1286919"/>
    <lineage>
        <taxon>Eukaryota</taxon>
        <taxon>Fungi</taxon>
        <taxon>Fungi incertae sedis</taxon>
        <taxon>Zoopagomycota</taxon>
        <taxon>Kickxellomycotina</taxon>
        <taxon>Kickxellomycetes</taxon>
        <taxon>Kickxellales</taxon>
        <taxon>Kickxellaceae</taxon>
        <taxon>Coemansia</taxon>
    </lineage>
</organism>
<reference evidence="1" key="1">
    <citation type="submission" date="2022-07" db="EMBL/GenBank/DDBJ databases">
        <title>Phylogenomic reconstructions and comparative analyses of Kickxellomycotina fungi.</title>
        <authorList>
            <person name="Reynolds N.K."/>
            <person name="Stajich J.E."/>
            <person name="Barry K."/>
            <person name="Grigoriev I.V."/>
            <person name="Crous P."/>
            <person name="Smith M.E."/>
        </authorList>
    </citation>
    <scope>NUCLEOTIDE SEQUENCE</scope>
    <source>
        <strain evidence="1">BCRC 34780</strain>
    </source>
</reference>